<reference evidence="6 8" key="2">
    <citation type="journal article" date="2013" name="Nature">
        <title>Insights into bilaterian evolution from three spiralian genomes.</title>
        <authorList>
            <person name="Simakov O."/>
            <person name="Marletaz F."/>
            <person name="Cho S.J."/>
            <person name="Edsinger-Gonzales E."/>
            <person name="Havlak P."/>
            <person name="Hellsten U."/>
            <person name="Kuo D.H."/>
            <person name="Larsson T."/>
            <person name="Lv J."/>
            <person name="Arendt D."/>
            <person name="Savage R."/>
            <person name="Osoegawa K."/>
            <person name="de Jong P."/>
            <person name="Grimwood J."/>
            <person name="Chapman J.A."/>
            <person name="Shapiro H."/>
            <person name="Aerts A."/>
            <person name="Otillar R.P."/>
            <person name="Terry A.Y."/>
            <person name="Boore J.L."/>
            <person name="Grigoriev I.V."/>
            <person name="Lindberg D.R."/>
            <person name="Seaver E.C."/>
            <person name="Weisblat D.A."/>
            <person name="Putnam N.H."/>
            <person name="Rokhsar D.S."/>
        </authorList>
    </citation>
    <scope>NUCLEOTIDE SEQUENCE</scope>
    <source>
        <strain evidence="6 8">I ESC-2004</strain>
    </source>
</reference>
<dbReference type="HOGENOM" id="CLU_056015_0_0_1"/>
<evidence type="ECO:0000256" key="4">
    <source>
        <dbReference type="ARBA" id="ARBA00023163"/>
    </source>
</evidence>
<evidence type="ECO:0000313" key="7">
    <source>
        <dbReference type="EnsemblMetazoa" id="CapteP184099"/>
    </source>
</evidence>
<dbReference type="PANTHER" id="PTHR13130:SF4">
    <property type="entry name" value="MEDIATOR OF RNA POLYMERASE II TRANSCRIPTION SUBUNIT 27"/>
    <property type="match status" value="1"/>
</dbReference>
<dbReference type="AlphaFoldDB" id="R7TW51"/>
<dbReference type="FunCoup" id="R7TW51">
    <property type="interactions" value="1666"/>
</dbReference>
<reference evidence="8" key="1">
    <citation type="submission" date="2012-12" db="EMBL/GenBank/DDBJ databases">
        <authorList>
            <person name="Hellsten U."/>
            <person name="Grimwood J."/>
            <person name="Chapman J.A."/>
            <person name="Shapiro H."/>
            <person name="Aerts A."/>
            <person name="Otillar R.P."/>
            <person name="Terry A.Y."/>
            <person name="Boore J.L."/>
            <person name="Simakov O."/>
            <person name="Marletaz F."/>
            <person name="Cho S.-J."/>
            <person name="Edsinger-Gonzales E."/>
            <person name="Havlak P."/>
            <person name="Kuo D.-H."/>
            <person name="Larsson T."/>
            <person name="Lv J."/>
            <person name="Arendt D."/>
            <person name="Savage R."/>
            <person name="Osoegawa K."/>
            <person name="de Jong P."/>
            <person name="Lindberg D.R."/>
            <person name="Seaver E.C."/>
            <person name="Weisblat D.A."/>
            <person name="Putnam N.H."/>
            <person name="Grigoriev I.V."/>
            <person name="Rokhsar D.S."/>
        </authorList>
    </citation>
    <scope>NUCLEOTIDE SEQUENCE</scope>
    <source>
        <strain evidence="8">I ESC-2004</strain>
    </source>
</reference>
<dbReference type="STRING" id="283909.R7TW51"/>
<dbReference type="GO" id="GO:0016592">
    <property type="term" value="C:mediator complex"/>
    <property type="evidence" value="ECO:0007669"/>
    <property type="project" value="InterPro"/>
</dbReference>
<evidence type="ECO:0008006" key="9">
    <source>
        <dbReference type="Google" id="ProtNLM"/>
    </source>
</evidence>
<evidence type="ECO:0000256" key="3">
    <source>
        <dbReference type="ARBA" id="ARBA00023015"/>
    </source>
</evidence>
<accession>R7TW51</accession>
<keyword evidence="8" id="KW-1185">Reference proteome</keyword>
<dbReference type="PANTHER" id="PTHR13130">
    <property type="entry name" value="34 KDA TRANSCRIPTIONAL CO-ACTIVATOR-RELATED"/>
    <property type="match status" value="1"/>
</dbReference>
<dbReference type="GO" id="GO:0003713">
    <property type="term" value="F:transcription coactivator activity"/>
    <property type="evidence" value="ECO:0007669"/>
    <property type="project" value="TreeGrafter"/>
</dbReference>
<keyword evidence="4" id="KW-0804">Transcription</keyword>
<dbReference type="EnsemblMetazoa" id="CapteT184099">
    <property type="protein sequence ID" value="CapteP184099"/>
    <property type="gene ID" value="CapteG184099"/>
</dbReference>
<dbReference type="OrthoDB" id="1868004at2759"/>
<dbReference type="Proteomes" id="UP000014760">
    <property type="component" value="Unassembled WGS sequence"/>
</dbReference>
<evidence type="ECO:0000256" key="1">
    <source>
        <dbReference type="ARBA" id="ARBA00004123"/>
    </source>
</evidence>
<evidence type="ECO:0000256" key="2">
    <source>
        <dbReference type="ARBA" id="ARBA00008048"/>
    </source>
</evidence>
<reference evidence="7" key="3">
    <citation type="submission" date="2015-06" db="UniProtKB">
        <authorList>
            <consortium name="EnsemblMetazoa"/>
        </authorList>
    </citation>
    <scope>IDENTIFICATION</scope>
</reference>
<dbReference type="GO" id="GO:0006357">
    <property type="term" value="P:regulation of transcription by RNA polymerase II"/>
    <property type="evidence" value="ECO:0007669"/>
    <property type="project" value="TreeGrafter"/>
</dbReference>
<comment type="similarity">
    <text evidence="2">Belongs to the Mediator complex subunit 27 family.</text>
</comment>
<keyword evidence="3" id="KW-0805">Transcription regulation</keyword>
<evidence type="ECO:0000313" key="6">
    <source>
        <dbReference type="EMBL" id="ELT95220.1"/>
    </source>
</evidence>
<evidence type="ECO:0000256" key="5">
    <source>
        <dbReference type="ARBA" id="ARBA00023242"/>
    </source>
</evidence>
<dbReference type="OMA" id="FHEDCRN"/>
<protein>
    <recommendedName>
        <fullName evidence="9">Mediator of RNA polymerase II transcription subunit 27</fullName>
    </recommendedName>
</protein>
<comment type="subcellular location">
    <subcellularLocation>
        <location evidence="1">Nucleus</location>
    </subcellularLocation>
</comment>
<dbReference type="Pfam" id="PF11571">
    <property type="entry name" value="Med27"/>
    <property type="match status" value="1"/>
</dbReference>
<dbReference type="EMBL" id="AMQN01011935">
    <property type="status" value="NOT_ANNOTATED_CDS"/>
    <property type="molecule type" value="Genomic_DNA"/>
</dbReference>
<name>R7TW51_CAPTE</name>
<evidence type="ECO:0000313" key="8">
    <source>
        <dbReference type="Proteomes" id="UP000014760"/>
    </source>
</evidence>
<proteinExistence type="inferred from homology"/>
<sequence length="311" mass="34863">MAAPADTTVFSDLSTALRKVQELRASVSRVFTGLSEGLKDGTLKANGDKVLLSQLEKNLLAVNSDFSDLQKIASHHHAPPPHYNASLIVLDPVTDRHPLFTQLLQTHKWANKLHEHAALSSHLLQQNLLKRSHTSGIGAMAKKTRRLGSSSHAIPPQAVDSVVQGMDAMYNNMSITVTRPFGQAAVLVVTLAKTLRAVIVLRGLLIEWVSVKGFNEDVYKENKQVDIWSPSKYAVYRKVSDHASSAMLHFYHPLKPELALRSFMLWLHAYVSLFSTPCHKCNKFLVDNLPPTWRDMRFLDAYHENCRTHSM</sequence>
<organism evidence="6">
    <name type="scientific">Capitella teleta</name>
    <name type="common">Polychaete worm</name>
    <dbReference type="NCBI Taxonomy" id="283909"/>
    <lineage>
        <taxon>Eukaryota</taxon>
        <taxon>Metazoa</taxon>
        <taxon>Spiralia</taxon>
        <taxon>Lophotrochozoa</taxon>
        <taxon>Annelida</taxon>
        <taxon>Polychaeta</taxon>
        <taxon>Sedentaria</taxon>
        <taxon>Scolecida</taxon>
        <taxon>Capitellidae</taxon>
        <taxon>Capitella</taxon>
    </lineage>
</organism>
<dbReference type="EMBL" id="KB309196">
    <property type="protein sequence ID" value="ELT95220.1"/>
    <property type="molecule type" value="Genomic_DNA"/>
</dbReference>
<keyword evidence="5" id="KW-0539">Nucleus</keyword>
<dbReference type="InterPro" id="IPR021627">
    <property type="entry name" value="Mediator_Med27"/>
</dbReference>
<gene>
    <name evidence="6" type="ORF">CAPTEDRAFT_184099</name>
</gene>